<dbReference type="GO" id="GO:0009307">
    <property type="term" value="P:DNA restriction-modification system"/>
    <property type="evidence" value="ECO:0007669"/>
    <property type="project" value="UniProtKB-KW"/>
</dbReference>
<name>A0A285I2D6_9FIRM</name>
<keyword evidence="3" id="KW-0238">DNA-binding</keyword>
<sequence>MDDKISYLVDFDSDLFVDRMDPMFHHPKFKDTSFSEVFLKKLGEVSEIINRKPKKGKKYRYIELGSINKNTGKIEEVDKLEEYSYENLPSRAKKVVRRGDIIVSKLVENYTVVVVGEEHDGCVATNAFMIIRPRIDISSDLLAYILKLDDIIKQFQRYGYGATAVRISNSDFKRIRIPIPTPADLKSILESRVEIFKERKESLIQRYDNCFVEIEKRFLDLLGVKLDSVDYKNNFKVKGELLREENLHPSFYKPEHLVVDQVMEDSQYQSIKLREVVEDLTIGSSLTSNAKGKLLYISSRNINRFELDLRKLNNGNLKEKEYARLSTGDILIVNAGYKLGYATVVNKEGEGLSFNNHIYRLRLKDDVIPYYIVIFLNSELAKKQFERYSGGVAHKNINLDSLLDMKILLPNQEVQQRISKEIRGVYEEIIKGYESCKDEDRKLSEMLMDCFAEDRGFLD</sequence>
<dbReference type="Pfam" id="PF01420">
    <property type="entry name" value="Methylase_S"/>
    <property type="match status" value="2"/>
</dbReference>
<accession>A0A285I2D6</accession>
<feature type="domain" description="Type I restriction modification DNA specificity" evidence="4">
    <location>
        <begin position="40"/>
        <end position="183"/>
    </location>
</feature>
<dbReference type="GO" id="GO:0003677">
    <property type="term" value="F:DNA binding"/>
    <property type="evidence" value="ECO:0007669"/>
    <property type="project" value="UniProtKB-KW"/>
</dbReference>
<dbReference type="InterPro" id="IPR044946">
    <property type="entry name" value="Restrct_endonuc_typeI_TRD_sf"/>
</dbReference>
<evidence type="ECO:0000256" key="2">
    <source>
        <dbReference type="ARBA" id="ARBA00022747"/>
    </source>
</evidence>
<reference evidence="6" key="1">
    <citation type="submission" date="2017-09" db="EMBL/GenBank/DDBJ databases">
        <authorList>
            <person name="Varghese N."/>
            <person name="Submissions S."/>
        </authorList>
    </citation>
    <scope>NUCLEOTIDE SEQUENCE [LARGE SCALE GENOMIC DNA]</scope>
    <source>
        <strain evidence="6">MSL47</strain>
    </source>
</reference>
<comment type="similarity">
    <text evidence="1">Belongs to the type-I restriction system S methylase family.</text>
</comment>
<evidence type="ECO:0000256" key="3">
    <source>
        <dbReference type="ARBA" id="ARBA00023125"/>
    </source>
</evidence>
<proteinExistence type="inferred from homology"/>
<dbReference type="CDD" id="cd16961">
    <property type="entry name" value="RMtype1_S_TRD-CR_like"/>
    <property type="match status" value="1"/>
</dbReference>
<dbReference type="InterPro" id="IPR052021">
    <property type="entry name" value="Type-I_RS_S_subunit"/>
</dbReference>
<dbReference type="Gene3D" id="3.90.220.20">
    <property type="entry name" value="DNA methylase specificity domains"/>
    <property type="match status" value="2"/>
</dbReference>
<dbReference type="PANTHER" id="PTHR30408">
    <property type="entry name" value="TYPE-1 RESTRICTION ENZYME ECOKI SPECIFICITY PROTEIN"/>
    <property type="match status" value="1"/>
</dbReference>
<evidence type="ECO:0000313" key="5">
    <source>
        <dbReference type="EMBL" id="SNY42104.1"/>
    </source>
</evidence>
<feature type="domain" description="Type I restriction modification DNA specificity" evidence="4">
    <location>
        <begin position="270"/>
        <end position="430"/>
    </location>
</feature>
<protein>
    <submittedName>
        <fullName evidence="5">Type I restriction enzyme, S subunit</fullName>
    </submittedName>
</protein>
<organism evidence="5 6">
    <name type="scientific">Orenia metallireducens</name>
    <dbReference type="NCBI Taxonomy" id="1413210"/>
    <lineage>
        <taxon>Bacteria</taxon>
        <taxon>Bacillati</taxon>
        <taxon>Bacillota</taxon>
        <taxon>Clostridia</taxon>
        <taxon>Halanaerobiales</taxon>
        <taxon>Halobacteroidaceae</taxon>
        <taxon>Orenia</taxon>
    </lineage>
</organism>
<evidence type="ECO:0000259" key="4">
    <source>
        <dbReference type="Pfam" id="PF01420"/>
    </source>
</evidence>
<dbReference type="RefSeq" id="WP_097019093.1">
    <property type="nucleotide sequence ID" value="NZ_OBDZ01000029.1"/>
</dbReference>
<evidence type="ECO:0000256" key="1">
    <source>
        <dbReference type="ARBA" id="ARBA00010923"/>
    </source>
</evidence>
<dbReference type="AlphaFoldDB" id="A0A285I2D6"/>
<dbReference type="EMBL" id="OBDZ01000029">
    <property type="protein sequence ID" value="SNY42104.1"/>
    <property type="molecule type" value="Genomic_DNA"/>
</dbReference>
<dbReference type="InterPro" id="IPR000055">
    <property type="entry name" value="Restrct_endonuc_typeI_TRD"/>
</dbReference>
<keyword evidence="2" id="KW-0680">Restriction system</keyword>
<gene>
    <name evidence="5" type="ORF">SAMN06265827_12930</name>
</gene>
<evidence type="ECO:0000313" key="6">
    <source>
        <dbReference type="Proteomes" id="UP000219573"/>
    </source>
</evidence>
<dbReference type="PANTHER" id="PTHR30408:SF12">
    <property type="entry name" value="TYPE I RESTRICTION ENZYME MJAVIII SPECIFICITY SUBUNIT"/>
    <property type="match status" value="1"/>
</dbReference>
<dbReference type="Proteomes" id="UP000219573">
    <property type="component" value="Unassembled WGS sequence"/>
</dbReference>
<keyword evidence="6" id="KW-1185">Reference proteome</keyword>
<dbReference type="SUPFAM" id="SSF116734">
    <property type="entry name" value="DNA methylase specificity domain"/>
    <property type="match status" value="2"/>
</dbReference>